<evidence type="ECO:0000256" key="7">
    <source>
        <dbReference type="ARBA" id="ARBA00023288"/>
    </source>
</evidence>
<reference evidence="10 11" key="1">
    <citation type="submission" date="2016-10" db="EMBL/GenBank/DDBJ databases">
        <authorList>
            <person name="de Groot N.N."/>
        </authorList>
    </citation>
    <scope>NUCLEOTIDE SEQUENCE [LARGE SCALE GENOMIC DNA]</scope>
    <source>
        <strain evidence="10 11">DSM 45610</strain>
    </source>
</reference>
<dbReference type="Gene3D" id="3.30.300.210">
    <property type="entry name" value="Nutrient germinant receptor protein C, domain 3"/>
    <property type="match status" value="1"/>
</dbReference>
<dbReference type="EMBL" id="FNNQ01000015">
    <property type="protein sequence ID" value="SDX36751.1"/>
    <property type="molecule type" value="Genomic_DNA"/>
</dbReference>
<dbReference type="InterPro" id="IPR057336">
    <property type="entry name" value="GerAC_N"/>
</dbReference>
<dbReference type="PROSITE" id="PS51257">
    <property type="entry name" value="PROKAR_LIPOPROTEIN"/>
    <property type="match status" value="1"/>
</dbReference>
<keyword evidence="11" id="KW-1185">Reference proteome</keyword>
<dbReference type="GO" id="GO:0016020">
    <property type="term" value="C:membrane"/>
    <property type="evidence" value="ECO:0007669"/>
    <property type="project" value="UniProtKB-SubCell"/>
</dbReference>
<name>A0A1H3B547_9BACL</name>
<evidence type="ECO:0000259" key="8">
    <source>
        <dbReference type="Pfam" id="PF05504"/>
    </source>
</evidence>
<keyword evidence="4" id="KW-0732">Signal</keyword>
<organism evidence="10 11">
    <name type="scientific">Marininema mesophilum</name>
    <dbReference type="NCBI Taxonomy" id="1048340"/>
    <lineage>
        <taxon>Bacteria</taxon>
        <taxon>Bacillati</taxon>
        <taxon>Bacillota</taxon>
        <taxon>Bacilli</taxon>
        <taxon>Bacillales</taxon>
        <taxon>Thermoactinomycetaceae</taxon>
        <taxon>Marininema</taxon>
    </lineage>
</organism>
<evidence type="ECO:0000256" key="6">
    <source>
        <dbReference type="ARBA" id="ARBA00023139"/>
    </source>
</evidence>
<dbReference type="RefSeq" id="WP_177168071.1">
    <property type="nucleotide sequence ID" value="NZ_FNNQ01000015.1"/>
</dbReference>
<proteinExistence type="inferred from homology"/>
<dbReference type="NCBIfam" id="TIGR02887">
    <property type="entry name" value="spore_ger_x_C"/>
    <property type="match status" value="1"/>
</dbReference>
<protein>
    <submittedName>
        <fullName evidence="10">Germination protein, Ger(X)C family</fullName>
    </submittedName>
</protein>
<evidence type="ECO:0000313" key="10">
    <source>
        <dbReference type="EMBL" id="SDX36751.1"/>
    </source>
</evidence>
<comment type="similarity">
    <text evidence="2">Belongs to the GerABKC lipoprotein family.</text>
</comment>
<keyword evidence="7" id="KW-0449">Lipoprotein</keyword>
<accession>A0A1H3B547</accession>
<evidence type="ECO:0000256" key="3">
    <source>
        <dbReference type="ARBA" id="ARBA00022544"/>
    </source>
</evidence>
<dbReference type="InterPro" id="IPR046953">
    <property type="entry name" value="Spore_GerAC-like_C"/>
</dbReference>
<evidence type="ECO:0000256" key="5">
    <source>
        <dbReference type="ARBA" id="ARBA00023136"/>
    </source>
</evidence>
<dbReference type="PANTHER" id="PTHR35789:SF1">
    <property type="entry name" value="SPORE GERMINATION PROTEIN B3"/>
    <property type="match status" value="1"/>
</dbReference>
<dbReference type="InterPro" id="IPR038501">
    <property type="entry name" value="Spore_GerAC_C_sf"/>
</dbReference>
<dbReference type="PANTHER" id="PTHR35789">
    <property type="entry name" value="SPORE GERMINATION PROTEIN B3"/>
    <property type="match status" value="1"/>
</dbReference>
<evidence type="ECO:0000256" key="2">
    <source>
        <dbReference type="ARBA" id="ARBA00007886"/>
    </source>
</evidence>
<evidence type="ECO:0000259" key="9">
    <source>
        <dbReference type="Pfam" id="PF25198"/>
    </source>
</evidence>
<dbReference type="Pfam" id="PF25198">
    <property type="entry name" value="Spore_GerAC_N"/>
    <property type="match status" value="1"/>
</dbReference>
<dbReference type="GO" id="GO:0009847">
    <property type="term" value="P:spore germination"/>
    <property type="evidence" value="ECO:0007669"/>
    <property type="project" value="InterPro"/>
</dbReference>
<comment type="subcellular location">
    <subcellularLocation>
        <location evidence="1">Membrane</location>
        <topology evidence="1">Lipid-anchor</topology>
    </subcellularLocation>
</comment>
<evidence type="ECO:0000313" key="11">
    <source>
        <dbReference type="Proteomes" id="UP000198534"/>
    </source>
</evidence>
<dbReference type="Proteomes" id="UP000198534">
    <property type="component" value="Unassembled WGS sequence"/>
</dbReference>
<keyword evidence="6" id="KW-0564">Palmitate</keyword>
<feature type="domain" description="Spore germination protein N-terminal" evidence="9">
    <location>
        <begin position="25"/>
        <end position="186"/>
    </location>
</feature>
<keyword evidence="3" id="KW-0309">Germination</keyword>
<sequence>MKRKLWIGISILIMMLLIIGCVRQSVIDELQYIQAVAYDWHDKKHVRATVVVPVYNPDRTVTNSIYQVVIQMGEELQEVLNGRTHWPLVMGKLRVGLFGKKMATKNGILNILDSWQRDPFIGIPTLAVVDGNAEDVAQQIKDREVGRKVLELIKHNVDDGRLPDTNIHHFLNIYYRRNGTPWLPLLVMQEGTPVLKGIALFDGAKMKGKIDSFKDMTLFTIMHWDRAEGTGYPFTTKQGIEGFIRETELNRKVKVFNTGKSPVISLYFDLHANVVEIRGIKGKAEKVIPQLEILIKKRLETDANQLVKKLQHMNVDPLGFGEAVRSRNRKFNAVKWKEQYPHVKIKVTCKLHLDEYGIVE</sequence>
<feature type="domain" description="Spore germination GerAC-like C-terminal" evidence="8">
    <location>
        <begin position="196"/>
        <end position="357"/>
    </location>
</feature>
<gene>
    <name evidence="10" type="ORF">SAMN05444487_11535</name>
</gene>
<dbReference type="AlphaFoldDB" id="A0A1H3B547"/>
<evidence type="ECO:0000256" key="1">
    <source>
        <dbReference type="ARBA" id="ARBA00004635"/>
    </source>
</evidence>
<dbReference type="Pfam" id="PF05504">
    <property type="entry name" value="Spore_GerAC"/>
    <property type="match status" value="1"/>
</dbReference>
<dbReference type="STRING" id="1048340.SAMN05444487_11535"/>
<keyword evidence="5" id="KW-0472">Membrane</keyword>
<evidence type="ECO:0000256" key="4">
    <source>
        <dbReference type="ARBA" id="ARBA00022729"/>
    </source>
</evidence>
<dbReference type="InterPro" id="IPR008844">
    <property type="entry name" value="Spore_GerAC-like"/>
</dbReference>